<proteinExistence type="predicted"/>
<dbReference type="Proteomes" id="UP000315423">
    <property type="component" value="Unassembled WGS sequence"/>
</dbReference>
<sequence length="170" mass="19244">MNLDDIEKEIIKIIEKDPQIPHERIAVLLQITVEKVKETIDNLSDTRETILIVDDELDALLPLNRALEAENYQVIEASSGMEAIEKTRSVHPDIILLDLMMPEMDGLEVCNVLKSDSLTQHIPIIMLTAKSEIDDKIKGIETGADDYVTKPFDLAELKARIKMILQRTNI</sequence>
<name>A0AC61SA63_9EURY</name>
<reference evidence="1" key="1">
    <citation type="submission" date="2018-09" db="EMBL/GenBank/DDBJ databases">
        <title>A genomic encyclopedia of anaerobic methanotrophic archaea.</title>
        <authorList>
            <person name="Skennerton C.T."/>
            <person name="Chadwick G.L."/>
            <person name="Laso-Perez R."/>
            <person name="Leu A.O."/>
            <person name="Speth D.R."/>
            <person name="Yu H."/>
            <person name="Morgan-Lang C."/>
            <person name="Hatzenpichler R."/>
            <person name="Goudeau D."/>
            <person name="Malmstrom R."/>
            <person name="Woyke T."/>
            <person name="Hallam S."/>
            <person name="Tyson G.W."/>
            <person name="Wegener G."/>
            <person name="Boetius A."/>
            <person name="Orphan V.J."/>
        </authorList>
    </citation>
    <scope>NUCLEOTIDE SEQUENCE</scope>
    <source>
        <strain evidence="1">CONS3730D10UFb2</strain>
    </source>
</reference>
<evidence type="ECO:0000313" key="1">
    <source>
        <dbReference type="EMBL" id="TKY91564.1"/>
    </source>
</evidence>
<accession>A0AC61SA63</accession>
<evidence type="ECO:0000313" key="2">
    <source>
        <dbReference type="Proteomes" id="UP000315423"/>
    </source>
</evidence>
<protein>
    <submittedName>
        <fullName evidence="1">Response regulator</fullName>
    </submittedName>
</protein>
<comment type="caution">
    <text evidence="1">The sequence shown here is derived from an EMBL/GenBank/DDBJ whole genome shotgun (WGS) entry which is preliminary data.</text>
</comment>
<dbReference type="EMBL" id="QYBA01000172">
    <property type="protein sequence ID" value="TKY91564.1"/>
    <property type="molecule type" value="Genomic_DNA"/>
</dbReference>
<gene>
    <name evidence="1" type="ORF">C5S46_05150</name>
</gene>
<organism evidence="1 2">
    <name type="scientific">Candidatus Methanomarinus sp</name>
    <dbReference type="NCBI Taxonomy" id="3386244"/>
    <lineage>
        <taxon>Archaea</taxon>
        <taxon>Methanobacteriati</taxon>
        <taxon>Methanobacteriota</taxon>
        <taxon>Stenosarchaea group</taxon>
        <taxon>Methanomicrobia</taxon>
        <taxon>Methanosarcinales</taxon>
        <taxon>ANME-2 cluster</taxon>
        <taxon>Candidatus Methanocomedenaceae</taxon>
        <taxon>Candidatus Methanomarinus</taxon>
    </lineage>
</organism>